<name>A0ABT4TFR3_9ACTN</name>
<dbReference type="InterPro" id="IPR001375">
    <property type="entry name" value="Peptidase_S9_cat"/>
</dbReference>
<reference evidence="5" key="1">
    <citation type="submission" date="2023-01" db="EMBL/GenBank/DDBJ databases">
        <title>Draft genome sequence of Nocardiopsis sp. LSu2-4 isolated from halophytes.</title>
        <authorList>
            <person name="Duangmal K."/>
            <person name="Chantavorakit T."/>
        </authorList>
    </citation>
    <scope>NUCLEOTIDE SEQUENCE</scope>
    <source>
        <strain evidence="5">LSu2-4</strain>
    </source>
</reference>
<keyword evidence="6" id="KW-1185">Reference proteome</keyword>
<comment type="caution">
    <text evidence="5">The sequence shown here is derived from an EMBL/GenBank/DDBJ whole genome shotgun (WGS) entry which is preliminary data.</text>
</comment>
<evidence type="ECO:0000313" key="5">
    <source>
        <dbReference type="EMBL" id="MDA2803181.1"/>
    </source>
</evidence>
<proteinExistence type="predicted"/>
<dbReference type="InterPro" id="IPR016582">
    <property type="entry name" value="OHBut_olig_hydro_put"/>
</dbReference>
<organism evidence="5 6">
    <name type="scientific">Nocardiopsis suaedae</name>
    <dbReference type="NCBI Taxonomy" id="3018444"/>
    <lineage>
        <taxon>Bacteria</taxon>
        <taxon>Bacillati</taxon>
        <taxon>Actinomycetota</taxon>
        <taxon>Actinomycetes</taxon>
        <taxon>Streptosporangiales</taxon>
        <taxon>Nocardiopsidaceae</taxon>
        <taxon>Nocardiopsis</taxon>
    </lineage>
</organism>
<feature type="chain" id="PRO_5047137244" evidence="3">
    <location>
        <begin position="29"/>
        <end position="437"/>
    </location>
</feature>
<feature type="signal peptide" evidence="3">
    <location>
        <begin position="1"/>
        <end position="28"/>
    </location>
</feature>
<dbReference type="SUPFAM" id="SSF53474">
    <property type="entry name" value="alpha/beta-Hydrolases"/>
    <property type="match status" value="1"/>
</dbReference>
<keyword evidence="1 5" id="KW-0378">Hydrolase</keyword>
<accession>A0ABT4TFR3</accession>
<feature type="domain" description="Peptidase S9 prolyl oligopeptidase catalytic" evidence="4">
    <location>
        <begin position="142"/>
        <end position="234"/>
    </location>
</feature>
<evidence type="ECO:0000259" key="4">
    <source>
        <dbReference type="Pfam" id="PF00326"/>
    </source>
</evidence>
<evidence type="ECO:0000256" key="3">
    <source>
        <dbReference type="SAM" id="SignalP"/>
    </source>
</evidence>
<dbReference type="Pfam" id="PF00326">
    <property type="entry name" value="Peptidase_S9"/>
    <property type="match status" value="1"/>
</dbReference>
<protein>
    <submittedName>
        <fullName evidence="5">Tannase/feruloyl esterase family alpha/beta hydrolase</fullName>
    </submittedName>
</protein>
<sequence length="437" mass="47473">MRTHVTSATLAGALLLASTAAATAPANAASPPGGDGPVPGADRVVTSRLDDLTTAGTVDSGHTDPAAWAGLQAEGTHNPSGVPGVQLDGHFPDRSSTNATHGWDHDSQFVIRFPEDWNGGLVVGGSPGNRTQYALDAAVSDWVVAQGYAFAATDKGNTGLEFHRDGNRPGSAVAEWNKRLTQLTVAAKEAAGLHYGRTPERTFVTGLSNGGYLTRWQLENRPDLYDGGIDWSGVLWRGDGPNLFTFLPTAVREYPAYAETGDPEAREALLEAGFPADSEFLWEFHHEVYWGLTQEIYRAEFDPAYKGDDADYVYEDRPAPVRRAVDRISLTGDIGKPLITLHGTLDALLPISTGSDVYADMVDARGNADISRYYRVEDGNHVDGLYDRFPDRLRPMLPCYREAFTAMEQWAEDGTPPPPSTTVERPRQGDLVNRCRL</sequence>
<dbReference type="RefSeq" id="WP_270675388.1">
    <property type="nucleotide sequence ID" value="NZ_JAQFWP010000002.1"/>
</dbReference>
<feature type="region of interest" description="Disordered" evidence="2">
    <location>
        <begin position="411"/>
        <end position="431"/>
    </location>
</feature>
<evidence type="ECO:0000256" key="1">
    <source>
        <dbReference type="ARBA" id="ARBA00022801"/>
    </source>
</evidence>
<dbReference type="Pfam" id="PF10605">
    <property type="entry name" value="3HBOH"/>
    <property type="match status" value="1"/>
</dbReference>
<evidence type="ECO:0000313" key="6">
    <source>
        <dbReference type="Proteomes" id="UP001165685"/>
    </source>
</evidence>
<dbReference type="Gene3D" id="3.40.50.1820">
    <property type="entry name" value="alpha/beta hydrolase"/>
    <property type="match status" value="1"/>
</dbReference>
<dbReference type="GO" id="GO:0016787">
    <property type="term" value="F:hydrolase activity"/>
    <property type="evidence" value="ECO:0007669"/>
    <property type="project" value="UniProtKB-KW"/>
</dbReference>
<dbReference type="EMBL" id="JAQFWP010000002">
    <property type="protein sequence ID" value="MDA2803181.1"/>
    <property type="molecule type" value="Genomic_DNA"/>
</dbReference>
<keyword evidence="3" id="KW-0732">Signal</keyword>
<evidence type="ECO:0000256" key="2">
    <source>
        <dbReference type="SAM" id="MobiDB-lite"/>
    </source>
</evidence>
<dbReference type="Proteomes" id="UP001165685">
    <property type="component" value="Unassembled WGS sequence"/>
</dbReference>
<dbReference type="InterPro" id="IPR029058">
    <property type="entry name" value="AB_hydrolase_fold"/>
</dbReference>
<gene>
    <name evidence="5" type="ORF">O4U47_01545</name>
</gene>